<accession>A0A4Y2NJG7</accession>
<keyword evidence="1" id="KW-0175">Coiled coil</keyword>
<dbReference type="Proteomes" id="UP000499080">
    <property type="component" value="Unassembled WGS sequence"/>
</dbReference>
<comment type="caution">
    <text evidence="3">The sequence shown here is derived from an EMBL/GenBank/DDBJ whole genome shotgun (WGS) entry which is preliminary data.</text>
</comment>
<keyword evidence="4" id="KW-1185">Reference proteome</keyword>
<reference evidence="3 4" key="1">
    <citation type="journal article" date="2019" name="Sci. Rep.">
        <title>Orb-weaving spider Araneus ventricosus genome elucidates the spidroin gene catalogue.</title>
        <authorList>
            <person name="Kono N."/>
            <person name="Nakamura H."/>
            <person name="Ohtoshi R."/>
            <person name="Moran D.A.P."/>
            <person name="Shinohara A."/>
            <person name="Yoshida Y."/>
            <person name="Fujiwara M."/>
            <person name="Mori M."/>
            <person name="Tomita M."/>
            <person name="Arakawa K."/>
        </authorList>
    </citation>
    <scope>NUCLEOTIDE SEQUENCE [LARGE SCALE GENOMIC DNA]</scope>
</reference>
<name>A0A4Y2NJG7_ARAVE</name>
<evidence type="ECO:0000313" key="3">
    <source>
        <dbReference type="EMBL" id="GBN39003.1"/>
    </source>
</evidence>
<dbReference type="EMBL" id="BGPR01128173">
    <property type="protein sequence ID" value="GBN39003.1"/>
    <property type="molecule type" value="Genomic_DNA"/>
</dbReference>
<evidence type="ECO:0000256" key="2">
    <source>
        <dbReference type="SAM" id="MobiDB-lite"/>
    </source>
</evidence>
<evidence type="ECO:0000256" key="1">
    <source>
        <dbReference type="SAM" id="Coils"/>
    </source>
</evidence>
<evidence type="ECO:0000313" key="4">
    <source>
        <dbReference type="Proteomes" id="UP000499080"/>
    </source>
</evidence>
<proteinExistence type="predicted"/>
<gene>
    <name evidence="3" type="ORF">AVEN_19853_1</name>
</gene>
<sequence length="140" mass="16057">MSALRKCGTLKQPSPGMELVDDINEDLDDTEQELEQQEVQNSLATLEPIHDVQIQLVGYKQENDDKGKKRSLNIFSNHTRKDESIYDENTDSISADNSLESDESQKITQQLSRSDSIQDIKMKLQNIQRGIQKHLYFAVF</sequence>
<dbReference type="AlphaFoldDB" id="A0A4Y2NJG7"/>
<feature type="region of interest" description="Disordered" evidence="2">
    <location>
        <begin position="63"/>
        <end position="110"/>
    </location>
</feature>
<organism evidence="3 4">
    <name type="scientific">Araneus ventricosus</name>
    <name type="common">Orbweaver spider</name>
    <name type="synonym">Epeira ventricosa</name>
    <dbReference type="NCBI Taxonomy" id="182803"/>
    <lineage>
        <taxon>Eukaryota</taxon>
        <taxon>Metazoa</taxon>
        <taxon>Ecdysozoa</taxon>
        <taxon>Arthropoda</taxon>
        <taxon>Chelicerata</taxon>
        <taxon>Arachnida</taxon>
        <taxon>Araneae</taxon>
        <taxon>Araneomorphae</taxon>
        <taxon>Entelegynae</taxon>
        <taxon>Araneoidea</taxon>
        <taxon>Araneidae</taxon>
        <taxon>Araneus</taxon>
    </lineage>
</organism>
<feature type="coiled-coil region" evidence="1">
    <location>
        <begin position="17"/>
        <end position="47"/>
    </location>
</feature>
<protein>
    <submittedName>
        <fullName evidence="3">Uncharacterized protein</fullName>
    </submittedName>
</protein>